<keyword evidence="4" id="KW-0411">Iron-sulfur</keyword>
<dbReference type="PROSITE" id="PS51918">
    <property type="entry name" value="RADICAL_SAM"/>
    <property type="match status" value="1"/>
</dbReference>
<dbReference type="InterPro" id="IPR013785">
    <property type="entry name" value="Aldolase_TIM"/>
</dbReference>
<reference evidence="7" key="1">
    <citation type="journal article" date="2019" name="Int. J. Syst. Evol. Microbiol.">
        <title>The Global Catalogue of Microorganisms (GCM) 10K type strain sequencing project: providing services to taxonomists for standard genome sequencing and annotation.</title>
        <authorList>
            <consortium name="The Broad Institute Genomics Platform"/>
            <consortium name="The Broad Institute Genome Sequencing Center for Infectious Disease"/>
            <person name="Wu L."/>
            <person name="Ma J."/>
        </authorList>
    </citation>
    <scope>NUCLEOTIDE SEQUENCE [LARGE SCALE GENOMIC DNA]</scope>
    <source>
        <strain evidence="7">JCM 4524</strain>
    </source>
</reference>
<evidence type="ECO:0000256" key="3">
    <source>
        <dbReference type="ARBA" id="ARBA00023004"/>
    </source>
</evidence>
<comment type="caution">
    <text evidence="6">The sequence shown here is derived from an EMBL/GenBank/DDBJ whole genome shotgun (WGS) entry which is preliminary data.</text>
</comment>
<name>A0ABN3QAM9_9ACTN</name>
<dbReference type="CDD" id="cd01335">
    <property type="entry name" value="Radical_SAM"/>
    <property type="match status" value="1"/>
</dbReference>
<keyword evidence="2" id="KW-0479">Metal-binding</keyword>
<keyword evidence="3" id="KW-0408">Iron</keyword>
<accession>A0ABN3QAM9</accession>
<dbReference type="SFLD" id="SFLDS00029">
    <property type="entry name" value="Radical_SAM"/>
    <property type="match status" value="1"/>
</dbReference>
<dbReference type="InterPro" id="IPR007197">
    <property type="entry name" value="rSAM"/>
</dbReference>
<dbReference type="Proteomes" id="UP001500151">
    <property type="component" value="Unassembled WGS sequence"/>
</dbReference>
<gene>
    <name evidence="6" type="ORF">GCM10010307_05040</name>
</gene>
<dbReference type="Gene3D" id="3.20.20.70">
    <property type="entry name" value="Aldolase class I"/>
    <property type="match status" value="1"/>
</dbReference>
<evidence type="ECO:0000313" key="7">
    <source>
        <dbReference type="Proteomes" id="UP001500151"/>
    </source>
</evidence>
<dbReference type="SUPFAM" id="SSF102114">
    <property type="entry name" value="Radical SAM enzymes"/>
    <property type="match status" value="1"/>
</dbReference>
<dbReference type="Pfam" id="PF04055">
    <property type="entry name" value="Radical_SAM"/>
    <property type="match status" value="1"/>
</dbReference>
<sequence>MHRLIASPFLGKHLVLRPGSPSGVRIHENRYEQLRAATNEDVSPPSWLHEVAEQAWNMTLPSAGLGETLLVREPTTYGFARASWEINLGCDYDCEFCYLGEKKFEGLPWEGKRRLLEMIRDAGVLWLQITGGEALVDREFPAAYEYANQLGMMVQVSTNGSQLHKEPLLDLFDRYPPYRLTLSLYGASEETYEAVTRNRGSFDRFTRGLAAARDAGLPVKLNVVVSDRNAHEVDAMRALADEYGFPHQVYTNLSPTINGNPNPLASQADEYLSARSPFKGCNAGHTFFHVNPHGVASICKVGRDPHVQLMIEGIDALPRLGAIAESLHLRTGGCSGCQLSGSCWTCRPLAKLYQDADADRSLYCQHGGK</sequence>
<dbReference type="RefSeq" id="WP_344387147.1">
    <property type="nucleotide sequence ID" value="NZ_BAAASJ010000004.1"/>
</dbReference>
<keyword evidence="7" id="KW-1185">Reference proteome</keyword>
<evidence type="ECO:0000313" key="6">
    <source>
        <dbReference type="EMBL" id="GAA2621256.1"/>
    </source>
</evidence>
<dbReference type="SFLD" id="SFLDG01067">
    <property type="entry name" value="SPASM/twitch_domain_containing"/>
    <property type="match status" value="1"/>
</dbReference>
<dbReference type="EMBL" id="BAAASJ010000004">
    <property type="protein sequence ID" value="GAA2621256.1"/>
    <property type="molecule type" value="Genomic_DNA"/>
</dbReference>
<evidence type="ECO:0000256" key="1">
    <source>
        <dbReference type="ARBA" id="ARBA00022691"/>
    </source>
</evidence>
<evidence type="ECO:0000256" key="4">
    <source>
        <dbReference type="ARBA" id="ARBA00023014"/>
    </source>
</evidence>
<keyword evidence="1" id="KW-0949">S-adenosyl-L-methionine</keyword>
<evidence type="ECO:0000256" key="2">
    <source>
        <dbReference type="ARBA" id="ARBA00022723"/>
    </source>
</evidence>
<dbReference type="InterPro" id="IPR058240">
    <property type="entry name" value="rSAM_sf"/>
</dbReference>
<dbReference type="InterPro" id="IPR050377">
    <property type="entry name" value="Radical_SAM_PqqE_MftC-like"/>
</dbReference>
<protein>
    <recommendedName>
        <fullName evidence="5">Radical SAM core domain-containing protein</fullName>
    </recommendedName>
</protein>
<feature type="domain" description="Radical SAM core" evidence="5">
    <location>
        <begin position="76"/>
        <end position="282"/>
    </location>
</feature>
<organism evidence="6 7">
    <name type="scientific">Streptomyces vastus</name>
    <dbReference type="NCBI Taxonomy" id="285451"/>
    <lineage>
        <taxon>Bacteria</taxon>
        <taxon>Bacillati</taxon>
        <taxon>Actinomycetota</taxon>
        <taxon>Actinomycetes</taxon>
        <taxon>Kitasatosporales</taxon>
        <taxon>Streptomycetaceae</taxon>
        <taxon>Streptomyces</taxon>
    </lineage>
</organism>
<evidence type="ECO:0000259" key="5">
    <source>
        <dbReference type="PROSITE" id="PS51918"/>
    </source>
</evidence>
<proteinExistence type="predicted"/>
<dbReference type="PANTHER" id="PTHR11228:SF7">
    <property type="entry name" value="PQQA PEPTIDE CYCLASE"/>
    <property type="match status" value="1"/>
</dbReference>
<dbReference type="PANTHER" id="PTHR11228">
    <property type="entry name" value="RADICAL SAM DOMAIN PROTEIN"/>
    <property type="match status" value="1"/>
</dbReference>